<feature type="region of interest" description="Disordered" evidence="1">
    <location>
        <begin position="48"/>
        <end position="105"/>
    </location>
</feature>
<dbReference type="AlphaFoldDB" id="A0A7W6J987"/>
<proteinExistence type="predicted"/>
<keyword evidence="3" id="KW-1185">Reference proteome</keyword>
<protein>
    <submittedName>
        <fullName evidence="2">Uncharacterized protein</fullName>
    </submittedName>
</protein>
<accession>A0A7W6J987</accession>
<evidence type="ECO:0000256" key="1">
    <source>
        <dbReference type="SAM" id="MobiDB-lite"/>
    </source>
</evidence>
<reference evidence="2 3" key="1">
    <citation type="submission" date="2020-08" db="EMBL/GenBank/DDBJ databases">
        <title>Genomic Encyclopedia of Type Strains, Phase IV (KMG-IV): sequencing the most valuable type-strain genomes for metagenomic binning, comparative biology and taxonomic classification.</title>
        <authorList>
            <person name="Goeker M."/>
        </authorList>
    </citation>
    <scope>NUCLEOTIDE SEQUENCE [LARGE SCALE GENOMIC DNA]</scope>
    <source>
        <strain evidence="2 3">DSM 29853</strain>
    </source>
</reference>
<comment type="caution">
    <text evidence="2">The sequence shown here is derived from an EMBL/GenBank/DDBJ whole genome shotgun (WGS) entry which is preliminary data.</text>
</comment>
<dbReference type="Proteomes" id="UP000528286">
    <property type="component" value="Unassembled WGS sequence"/>
</dbReference>
<sequence length="105" mass="11427">MFFREGRLLWPPFAVVNAASVATCLVCLAAMHYEWSCSQGGVKVPTGGKGGSPIARERLFPNGGRVSRSGAIPEPTVKVRMKENGKWRRMPRLSREGSGRGRGPD</sequence>
<organism evidence="2 3">
    <name type="scientific">Gellertiella hungarica</name>
    <dbReference type="NCBI Taxonomy" id="1572859"/>
    <lineage>
        <taxon>Bacteria</taxon>
        <taxon>Pseudomonadati</taxon>
        <taxon>Pseudomonadota</taxon>
        <taxon>Alphaproteobacteria</taxon>
        <taxon>Hyphomicrobiales</taxon>
        <taxon>Rhizobiaceae</taxon>
        <taxon>Gellertiella</taxon>
    </lineage>
</organism>
<dbReference type="EMBL" id="JACIEZ010000015">
    <property type="protein sequence ID" value="MBB4067144.1"/>
    <property type="molecule type" value="Genomic_DNA"/>
</dbReference>
<name>A0A7W6J987_9HYPH</name>
<gene>
    <name evidence="2" type="ORF">GGR23_004373</name>
</gene>
<feature type="compositionally biased region" description="Basic and acidic residues" evidence="1">
    <location>
        <begin position="93"/>
        <end position="105"/>
    </location>
</feature>
<evidence type="ECO:0000313" key="3">
    <source>
        <dbReference type="Proteomes" id="UP000528286"/>
    </source>
</evidence>
<evidence type="ECO:0000313" key="2">
    <source>
        <dbReference type="EMBL" id="MBB4067144.1"/>
    </source>
</evidence>